<evidence type="ECO:0000256" key="5">
    <source>
        <dbReference type="ARBA" id="ARBA00022692"/>
    </source>
</evidence>
<dbReference type="CDD" id="cd06261">
    <property type="entry name" value="TM_PBP2"/>
    <property type="match status" value="1"/>
</dbReference>
<dbReference type="PANTHER" id="PTHR42929">
    <property type="entry name" value="INNER MEMBRANE ABC TRANSPORTER PERMEASE PROTEIN YDCU-RELATED-RELATED"/>
    <property type="match status" value="1"/>
</dbReference>
<dbReference type="AlphaFoldDB" id="A0A7Y6QBA2"/>
<keyword evidence="6 8" id="KW-1133">Transmembrane helix</keyword>
<feature type="transmembrane region" description="Helical" evidence="8">
    <location>
        <begin position="65"/>
        <end position="84"/>
    </location>
</feature>
<protein>
    <submittedName>
        <fullName evidence="10">ABC transporter permease</fullName>
    </submittedName>
</protein>
<dbReference type="GO" id="GO:0055085">
    <property type="term" value="P:transmembrane transport"/>
    <property type="evidence" value="ECO:0007669"/>
    <property type="project" value="InterPro"/>
</dbReference>
<comment type="similarity">
    <text evidence="2">Belongs to the binding-protein-dependent transport system permease family. CysTW subfamily.</text>
</comment>
<evidence type="ECO:0000256" key="3">
    <source>
        <dbReference type="ARBA" id="ARBA00022448"/>
    </source>
</evidence>
<feature type="transmembrane region" description="Helical" evidence="8">
    <location>
        <begin position="201"/>
        <end position="224"/>
    </location>
</feature>
<organism evidence="10 11">
    <name type="scientific">Ensifer oleiphilus</name>
    <dbReference type="NCBI Taxonomy" id="2742698"/>
    <lineage>
        <taxon>Bacteria</taxon>
        <taxon>Pseudomonadati</taxon>
        <taxon>Pseudomonadota</taxon>
        <taxon>Alphaproteobacteria</taxon>
        <taxon>Hyphomicrobiales</taxon>
        <taxon>Rhizobiaceae</taxon>
        <taxon>Sinorhizobium/Ensifer group</taxon>
        <taxon>Ensifer</taxon>
    </lineage>
</organism>
<evidence type="ECO:0000256" key="7">
    <source>
        <dbReference type="ARBA" id="ARBA00023136"/>
    </source>
</evidence>
<dbReference type="SUPFAM" id="SSF161098">
    <property type="entry name" value="MetI-like"/>
    <property type="match status" value="1"/>
</dbReference>
<dbReference type="PROSITE" id="PS50928">
    <property type="entry name" value="ABC_TM1"/>
    <property type="match status" value="1"/>
</dbReference>
<dbReference type="RefSeq" id="WP_176355837.1">
    <property type="nucleotide sequence ID" value="NZ_JABWDU010000009.1"/>
</dbReference>
<name>A0A7Y6QBA2_9HYPH</name>
<dbReference type="InterPro" id="IPR000515">
    <property type="entry name" value="MetI-like"/>
</dbReference>
<keyword evidence="3 8" id="KW-0813">Transport</keyword>
<accession>A0A7Y6QBA2</accession>
<keyword evidence="4" id="KW-1003">Cell membrane</keyword>
<evidence type="ECO:0000256" key="8">
    <source>
        <dbReference type="RuleBase" id="RU363032"/>
    </source>
</evidence>
<comment type="subcellular location">
    <subcellularLocation>
        <location evidence="1 8">Cell membrane</location>
        <topology evidence="1 8">Multi-pass membrane protein</topology>
    </subcellularLocation>
</comment>
<feature type="transmembrane region" description="Helical" evidence="8">
    <location>
        <begin position="96"/>
        <end position="119"/>
    </location>
</feature>
<feature type="transmembrane region" description="Helical" evidence="8">
    <location>
        <begin position="244"/>
        <end position="265"/>
    </location>
</feature>
<feature type="transmembrane region" description="Helical" evidence="8">
    <location>
        <begin position="140"/>
        <end position="164"/>
    </location>
</feature>
<keyword evidence="7 8" id="KW-0472">Membrane</keyword>
<sequence length="275" mass="29810">MFQNRAEALALALPAAVFAAIVFLAPVVILLSEGFRSADSWSLAAYVDFFTDPLNRTVFLRTFRLGLMVTAVSAVIGYAAAFAIVNLSPRSKGQMIGLVVLPLMISSVARTYAWIVILGRTGIVNQALQLIGLSDEPIRFLFTETAVFIGLLQLFLPLMILSLISALENMPKDAIPAARVLGANWFQVFWKVILPLTKEGLVIGGTLVFTGSLTAYITPAILGGSKVLMLETLLYQRVTVANDFVSASVIAFILIVMSFAANLLLKRLATARNKR</sequence>
<evidence type="ECO:0000256" key="6">
    <source>
        <dbReference type="ARBA" id="ARBA00022989"/>
    </source>
</evidence>
<feature type="domain" description="ABC transmembrane type-1" evidence="9">
    <location>
        <begin position="59"/>
        <end position="265"/>
    </location>
</feature>
<evidence type="ECO:0000313" key="10">
    <source>
        <dbReference type="EMBL" id="NVD42474.1"/>
    </source>
</evidence>
<dbReference type="EMBL" id="JABWDU010000009">
    <property type="protein sequence ID" value="NVD42474.1"/>
    <property type="molecule type" value="Genomic_DNA"/>
</dbReference>
<evidence type="ECO:0000259" key="9">
    <source>
        <dbReference type="PROSITE" id="PS50928"/>
    </source>
</evidence>
<keyword evidence="11" id="KW-1185">Reference proteome</keyword>
<feature type="transmembrane region" description="Helical" evidence="8">
    <location>
        <begin position="12"/>
        <end position="31"/>
    </location>
</feature>
<dbReference type="Gene3D" id="1.10.3720.10">
    <property type="entry name" value="MetI-like"/>
    <property type="match status" value="1"/>
</dbReference>
<evidence type="ECO:0000256" key="1">
    <source>
        <dbReference type="ARBA" id="ARBA00004651"/>
    </source>
</evidence>
<dbReference type="PANTHER" id="PTHR42929:SF5">
    <property type="entry name" value="ABC TRANSPORTER PERMEASE PROTEIN"/>
    <property type="match status" value="1"/>
</dbReference>
<evidence type="ECO:0000313" key="11">
    <source>
        <dbReference type="Proteomes" id="UP000520198"/>
    </source>
</evidence>
<evidence type="ECO:0000256" key="4">
    <source>
        <dbReference type="ARBA" id="ARBA00022475"/>
    </source>
</evidence>
<dbReference type="GO" id="GO:0005886">
    <property type="term" value="C:plasma membrane"/>
    <property type="evidence" value="ECO:0007669"/>
    <property type="project" value="UniProtKB-SubCell"/>
</dbReference>
<gene>
    <name evidence="10" type="ORF">HT585_26735</name>
</gene>
<evidence type="ECO:0000256" key="2">
    <source>
        <dbReference type="ARBA" id="ARBA00007069"/>
    </source>
</evidence>
<comment type="caution">
    <text evidence="10">The sequence shown here is derived from an EMBL/GenBank/DDBJ whole genome shotgun (WGS) entry which is preliminary data.</text>
</comment>
<dbReference type="Pfam" id="PF00528">
    <property type="entry name" value="BPD_transp_1"/>
    <property type="match status" value="1"/>
</dbReference>
<reference evidence="10 11" key="1">
    <citation type="submission" date="2020-06" db="EMBL/GenBank/DDBJ databases">
        <authorList>
            <person name="Grouzdev D.S."/>
        </authorList>
    </citation>
    <scope>NUCLEOTIDE SEQUENCE [LARGE SCALE GENOMIC DNA]</scope>
    <source>
        <strain evidence="10 11">HO-A22</strain>
    </source>
</reference>
<proteinExistence type="inferred from homology"/>
<keyword evidence="5 8" id="KW-0812">Transmembrane</keyword>
<dbReference type="Proteomes" id="UP000520198">
    <property type="component" value="Unassembled WGS sequence"/>
</dbReference>
<dbReference type="InterPro" id="IPR035906">
    <property type="entry name" value="MetI-like_sf"/>
</dbReference>